<dbReference type="PROSITE" id="PS50943">
    <property type="entry name" value="HTH_CROC1"/>
    <property type="match status" value="1"/>
</dbReference>
<dbReference type="SUPFAM" id="SSF47413">
    <property type="entry name" value="lambda repressor-like DNA-binding domains"/>
    <property type="match status" value="1"/>
</dbReference>
<feature type="transmembrane region" description="Helical" evidence="2">
    <location>
        <begin position="234"/>
        <end position="254"/>
    </location>
</feature>
<evidence type="ECO:0000313" key="4">
    <source>
        <dbReference type="EMBL" id="SCY50045.1"/>
    </source>
</evidence>
<dbReference type="Gene3D" id="1.10.260.40">
    <property type="entry name" value="lambda repressor-like DNA-binding domains"/>
    <property type="match status" value="1"/>
</dbReference>
<dbReference type="GO" id="GO:0003677">
    <property type="term" value="F:DNA binding"/>
    <property type="evidence" value="ECO:0007669"/>
    <property type="project" value="UniProtKB-KW"/>
</dbReference>
<accession>A0A1G5GES8</accession>
<proteinExistence type="predicted"/>
<organism evidence="4 5">
    <name type="scientific">Butyrivibrio hungatei</name>
    <dbReference type="NCBI Taxonomy" id="185008"/>
    <lineage>
        <taxon>Bacteria</taxon>
        <taxon>Bacillati</taxon>
        <taxon>Bacillota</taxon>
        <taxon>Clostridia</taxon>
        <taxon>Lachnospirales</taxon>
        <taxon>Lachnospiraceae</taxon>
        <taxon>Butyrivibrio</taxon>
    </lineage>
</organism>
<feature type="transmembrane region" description="Helical" evidence="2">
    <location>
        <begin position="128"/>
        <end position="147"/>
    </location>
</feature>
<dbReference type="PANTHER" id="PTHR46558:SF11">
    <property type="entry name" value="HTH-TYPE TRANSCRIPTIONAL REGULATOR XRE"/>
    <property type="match status" value="1"/>
</dbReference>
<feature type="domain" description="HTH cro/C1-type" evidence="3">
    <location>
        <begin position="10"/>
        <end position="64"/>
    </location>
</feature>
<keyword evidence="2" id="KW-0812">Transmembrane</keyword>
<feature type="transmembrane region" description="Helical" evidence="2">
    <location>
        <begin position="202"/>
        <end position="222"/>
    </location>
</feature>
<keyword evidence="2" id="KW-0472">Membrane</keyword>
<dbReference type="CDD" id="cd00093">
    <property type="entry name" value="HTH_XRE"/>
    <property type="match status" value="1"/>
</dbReference>
<sequence length="304" mass="34372">MDKMKTGTLIKEARIKKNYTQTELGDLLGVTNKAVSRWEKGKSFPDVELLENLATTLDLRIQDIVTGTKDDYDETALIEIVRAAKLQQRKNRRNFIRHCLQLVPIVCCILSGFSALGDNRFIFGDKPAWAYVLLMIISFASTAFFYSSNPQSHINSDKFSTFSKLIALLTLFVIALSTWIVLLNTASGSTLFEMEPSSIGPFLNNILIITFTVNMILLFIHIYRYEKHDVSAHWGWYISIAAIYLAILYGDWLHNMNSFQGMIKELVIKTSIVVIITGISTIFVKRTGVTNEPSQCHANVTRDT</sequence>
<keyword evidence="1 4" id="KW-0238">DNA-binding</keyword>
<dbReference type="PANTHER" id="PTHR46558">
    <property type="entry name" value="TRACRIPTIONAL REGULATORY PROTEIN-RELATED-RELATED"/>
    <property type="match status" value="1"/>
</dbReference>
<gene>
    <name evidence="4" type="ORF">SAMN02910451_02848</name>
</gene>
<evidence type="ECO:0000256" key="1">
    <source>
        <dbReference type="ARBA" id="ARBA00023125"/>
    </source>
</evidence>
<evidence type="ECO:0000256" key="2">
    <source>
        <dbReference type="SAM" id="Phobius"/>
    </source>
</evidence>
<dbReference type="InterPro" id="IPR010982">
    <property type="entry name" value="Lambda_DNA-bd_dom_sf"/>
</dbReference>
<dbReference type="RefSeq" id="WP_074463247.1">
    <property type="nucleotide sequence ID" value="NZ_FMUR01000020.1"/>
</dbReference>
<keyword evidence="5" id="KW-1185">Reference proteome</keyword>
<feature type="transmembrane region" description="Helical" evidence="2">
    <location>
        <begin position="159"/>
        <end position="182"/>
    </location>
</feature>
<dbReference type="Pfam" id="PF01381">
    <property type="entry name" value="HTH_3"/>
    <property type="match status" value="1"/>
</dbReference>
<dbReference type="Proteomes" id="UP000183047">
    <property type="component" value="Unassembled WGS sequence"/>
</dbReference>
<feature type="transmembrane region" description="Helical" evidence="2">
    <location>
        <begin position="266"/>
        <end position="284"/>
    </location>
</feature>
<evidence type="ECO:0000259" key="3">
    <source>
        <dbReference type="PROSITE" id="PS50943"/>
    </source>
</evidence>
<dbReference type="EMBL" id="FMUR01000020">
    <property type="protein sequence ID" value="SCY50045.1"/>
    <property type="molecule type" value="Genomic_DNA"/>
</dbReference>
<protein>
    <submittedName>
        <fullName evidence="4">DNA-binding transcriptional regulator, XRE-family HTH domain</fullName>
    </submittedName>
</protein>
<keyword evidence="2" id="KW-1133">Transmembrane helix</keyword>
<dbReference type="AlphaFoldDB" id="A0A1G5GES8"/>
<name>A0A1G5GES8_9FIRM</name>
<dbReference type="InterPro" id="IPR001387">
    <property type="entry name" value="Cro/C1-type_HTH"/>
</dbReference>
<feature type="transmembrane region" description="Helical" evidence="2">
    <location>
        <begin position="95"/>
        <end position="116"/>
    </location>
</feature>
<dbReference type="SMART" id="SM00530">
    <property type="entry name" value="HTH_XRE"/>
    <property type="match status" value="1"/>
</dbReference>
<reference evidence="5" key="1">
    <citation type="submission" date="2016-10" db="EMBL/GenBank/DDBJ databases">
        <authorList>
            <person name="Varghese N."/>
            <person name="Submissions S."/>
        </authorList>
    </citation>
    <scope>NUCLEOTIDE SEQUENCE [LARGE SCALE GENOMIC DNA]</scope>
    <source>
        <strain evidence="5">XBD2006</strain>
    </source>
</reference>
<evidence type="ECO:0000313" key="5">
    <source>
        <dbReference type="Proteomes" id="UP000183047"/>
    </source>
</evidence>
<dbReference type="OrthoDB" id="9813152at2"/>